<reference evidence="2 3" key="1">
    <citation type="journal article" date="2014" name="PLoS ONE">
        <title>Genome Information of Methylobacterium oryzae, a Plant-Probiotic Methylotroph in the Phyllosphere.</title>
        <authorList>
            <person name="Kwak M.J."/>
            <person name="Jeong H."/>
            <person name="Madhaiyan M."/>
            <person name="Lee Y."/>
            <person name="Sa T.M."/>
            <person name="Oh T.K."/>
            <person name="Kim J.F."/>
        </authorList>
    </citation>
    <scope>NUCLEOTIDE SEQUENCE [LARGE SCALE GENOMIC DNA]</scope>
    <source>
        <strain evidence="2 3">CBMB20</strain>
    </source>
</reference>
<dbReference type="KEGG" id="mor:MOC_1278"/>
<keyword evidence="3" id="KW-1185">Reference proteome</keyword>
<proteinExistence type="predicted"/>
<sequence length="56" mass="6195">MLCRLAHTKSRFRKVRDLSRVQGSALLTAEAASVGASPRHPTKGRDALWEPQRIPA</sequence>
<feature type="region of interest" description="Disordered" evidence="1">
    <location>
        <begin position="31"/>
        <end position="56"/>
    </location>
</feature>
<gene>
    <name evidence="2" type="ORF">MOC_1278</name>
</gene>
<evidence type="ECO:0000313" key="2">
    <source>
        <dbReference type="EMBL" id="AIQ89033.1"/>
    </source>
</evidence>
<dbReference type="Proteomes" id="UP000029492">
    <property type="component" value="Chromosome"/>
</dbReference>
<dbReference type="STRING" id="693986.MOC_1278"/>
<protein>
    <submittedName>
        <fullName evidence="2">Protein of unassigned function</fullName>
    </submittedName>
</protein>
<dbReference type="AlphaFoldDB" id="A0A089NT76"/>
<dbReference type="HOGENOM" id="CLU_3009137_0_0_5"/>
<name>A0A089NT76_9HYPH</name>
<evidence type="ECO:0000256" key="1">
    <source>
        <dbReference type="SAM" id="MobiDB-lite"/>
    </source>
</evidence>
<accession>A0A089NT76</accession>
<dbReference type="EMBL" id="CP003811">
    <property type="protein sequence ID" value="AIQ89033.1"/>
    <property type="molecule type" value="Genomic_DNA"/>
</dbReference>
<evidence type="ECO:0000313" key="3">
    <source>
        <dbReference type="Proteomes" id="UP000029492"/>
    </source>
</evidence>
<organism evidence="2 3">
    <name type="scientific">Methylobacterium oryzae CBMB20</name>
    <dbReference type="NCBI Taxonomy" id="693986"/>
    <lineage>
        <taxon>Bacteria</taxon>
        <taxon>Pseudomonadati</taxon>
        <taxon>Pseudomonadota</taxon>
        <taxon>Alphaproteobacteria</taxon>
        <taxon>Hyphomicrobiales</taxon>
        <taxon>Methylobacteriaceae</taxon>
        <taxon>Methylobacterium</taxon>
    </lineage>
</organism>